<sequence length="205" mass="23274">MTRTCKNLLPALTLLACLPASLAAAAAPPAPQYSAPLSGVELARLPLGDFGYLEYDPSFPTPDAERYGQLIRLLFSAFPGVEMPDRLVLRQLRFVDFEAVAVKIFGQNFLRDVVQDFECLILIGFNTPGSLSDELAEVYVWQLGDEIVIHEFLHHILHRISPVPIKRYRPGDWPQNLMNDHEILIQITRKFMGSPLYKGWLRRTR</sequence>
<organism evidence="1">
    <name type="scientific">marine sediment metagenome</name>
    <dbReference type="NCBI Taxonomy" id="412755"/>
    <lineage>
        <taxon>unclassified sequences</taxon>
        <taxon>metagenomes</taxon>
        <taxon>ecological metagenomes</taxon>
    </lineage>
</organism>
<name>A0A0F9PCP2_9ZZZZ</name>
<comment type="caution">
    <text evidence="1">The sequence shown here is derived from an EMBL/GenBank/DDBJ whole genome shotgun (WGS) entry which is preliminary data.</text>
</comment>
<reference evidence="1" key="1">
    <citation type="journal article" date="2015" name="Nature">
        <title>Complex archaea that bridge the gap between prokaryotes and eukaryotes.</title>
        <authorList>
            <person name="Spang A."/>
            <person name="Saw J.H."/>
            <person name="Jorgensen S.L."/>
            <person name="Zaremba-Niedzwiedzka K."/>
            <person name="Martijn J."/>
            <person name="Lind A.E."/>
            <person name="van Eijk R."/>
            <person name="Schleper C."/>
            <person name="Guy L."/>
            <person name="Ettema T.J."/>
        </authorList>
    </citation>
    <scope>NUCLEOTIDE SEQUENCE</scope>
</reference>
<dbReference type="PROSITE" id="PS51257">
    <property type="entry name" value="PROKAR_LIPOPROTEIN"/>
    <property type="match status" value="1"/>
</dbReference>
<evidence type="ECO:0000313" key="1">
    <source>
        <dbReference type="EMBL" id="KKN27899.1"/>
    </source>
</evidence>
<proteinExistence type="predicted"/>
<accession>A0A0F9PCP2</accession>
<dbReference type="EMBL" id="LAZR01002606">
    <property type="protein sequence ID" value="KKN27899.1"/>
    <property type="molecule type" value="Genomic_DNA"/>
</dbReference>
<gene>
    <name evidence="1" type="ORF">LCGC14_0859890</name>
</gene>
<dbReference type="AlphaFoldDB" id="A0A0F9PCP2"/>
<protein>
    <submittedName>
        <fullName evidence="1">Uncharacterized protein</fullName>
    </submittedName>
</protein>